<dbReference type="Pfam" id="PF01266">
    <property type="entry name" value="DAO"/>
    <property type="match status" value="1"/>
</dbReference>
<reference evidence="3 4" key="1">
    <citation type="journal article" date="2023" name="bioRxiv">
        <title>An intranuclear bacterial parasite of deep-sea mussels expresses apoptosis inhibitors acquired from its host.</title>
        <authorList>
            <person name="Gonzalez Porras M.A."/>
            <person name="Assie A."/>
            <person name="Tietjen M."/>
            <person name="Violette M."/>
            <person name="Kleiner M."/>
            <person name="Gruber-Vodicka H."/>
            <person name="Dubilier N."/>
            <person name="Leisch N."/>
        </authorList>
    </citation>
    <scope>NUCLEOTIDE SEQUENCE [LARGE SCALE GENOMIC DNA]</scope>
    <source>
        <strain evidence="3">IAP13</strain>
    </source>
</reference>
<dbReference type="InterPro" id="IPR036188">
    <property type="entry name" value="FAD/NAD-bd_sf"/>
</dbReference>
<comment type="caution">
    <text evidence="3">The sequence shown here is derived from an EMBL/GenBank/DDBJ whole genome shotgun (WGS) entry which is preliminary data.</text>
</comment>
<keyword evidence="1" id="KW-0560">Oxidoreductase</keyword>
<feature type="domain" description="FAD dependent oxidoreductase" evidence="2">
    <location>
        <begin position="8"/>
        <end position="306"/>
    </location>
</feature>
<evidence type="ECO:0000313" key="4">
    <source>
        <dbReference type="Proteomes" id="UP001178148"/>
    </source>
</evidence>
<name>A0AA90NLC5_9GAMM</name>
<organism evidence="3 4">
    <name type="scientific">Candidatus Endonucleibacter bathymodioli</name>
    <dbReference type="NCBI Taxonomy" id="539814"/>
    <lineage>
        <taxon>Bacteria</taxon>
        <taxon>Pseudomonadati</taxon>
        <taxon>Pseudomonadota</taxon>
        <taxon>Gammaproteobacteria</taxon>
        <taxon>Oceanospirillales</taxon>
        <taxon>Endozoicomonadaceae</taxon>
        <taxon>Candidatus Endonucleibacter</taxon>
    </lineage>
</organism>
<dbReference type="Proteomes" id="UP001178148">
    <property type="component" value="Unassembled WGS sequence"/>
</dbReference>
<accession>A0AA90NLC5</accession>
<dbReference type="SUPFAM" id="SSF51905">
    <property type="entry name" value="FAD/NAD(P)-binding domain"/>
    <property type="match status" value="1"/>
</dbReference>
<dbReference type="PANTHER" id="PTHR13847:SF289">
    <property type="entry name" value="GLYCINE OXIDASE"/>
    <property type="match status" value="1"/>
</dbReference>
<dbReference type="Gene3D" id="3.50.50.60">
    <property type="entry name" value="FAD/NAD(P)-binding domain"/>
    <property type="match status" value="1"/>
</dbReference>
<protein>
    <submittedName>
        <fullName evidence="3">FAD-dependent oxidoreductase</fullName>
    </submittedName>
</protein>
<sequence length="400" mass="44717">MTEIINADVVVIGGGIAGLWLLRTLHNKGYKAVLLENNSFGGGQTSKSQGIIHGGIKYTLSGSLTKASQCIVGMPDRWRKALNGDDNLNLMDSTILSNHHYLWSPGGLNSKLTSFFASKVLRGRVELLKQSQLPDIFQCQGFKGKIYKLDEIVLDINTVIRSLISGLENKCLKVDWCKNTKLTMENNNIDYIEIKQKEEVVRLRADRYVTTAGEGTADLMQLLGVNEPIMQLRPLHMLMIKHKYSNPLFAHCIGSKFIPRMTITTHAAADGSWIWYLGGDIAEKGVKHSPEKLINIAKQELKELLPWVDLKDAKWATMKVNRAEPKQNDLLRPDTAFCQTVGNSIITWPTKLALAPNLSDQIVNMLEASNINPSSNKDFSLPKELLRPGVSPPFWSDYFD</sequence>
<proteinExistence type="predicted"/>
<dbReference type="GO" id="GO:0016491">
    <property type="term" value="F:oxidoreductase activity"/>
    <property type="evidence" value="ECO:0007669"/>
    <property type="project" value="UniProtKB-KW"/>
</dbReference>
<keyword evidence="4" id="KW-1185">Reference proteome</keyword>
<evidence type="ECO:0000313" key="3">
    <source>
        <dbReference type="EMBL" id="MDP0589119.1"/>
    </source>
</evidence>
<dbReference type="AlphaFoldDB" id="A0AA90NLC5"/>
<dbReference type="InterPro" id="IPR006076">
    <property type="entry name" value="FAD-dep_OxRdtase"/>
</dbReference>
<dbReference type="EMBL" id="JASXSV010000010">
    <property type="protein sequence ID" value="MDP0589119.1"/>
    <property type="molecule type" value="Genomic_DNA"/>
</dbReference>
<gene>
    <name evidence="3" type="ORF">QS748_07950</name>
</gene>
<dbReference type="GO" id="GO:0005737">
    <property type="term" value="C:cytoplasm"/>
    <property type="evidence" value="ECO:0007669"/>
    <property type="project" value="TreeGrafter"/>
</dbReference>
<evidence type="ECO:0000259" key="2">
    <source>
        <dbReference type="Pfam" id="PF01266"/>
    </source>
</evidence>
<dbReference type="PANTHER" id="PTHR13847">
    <property type="entry name" value="SARCOSINE DEHYDROGENASE-RELATED"/>
    <property type="match status" value="1"/>
</dbReference>
<evidence type="ECO:0000256" key="1">
    <source>
        <dbReference type="ARBA" id="ARBA00023002"/>
    </source>
</evidence>